<proteinExistence type="predicted"/>
<reference evidence="2" key="1">
    <citation type="submission" date="2017-12" db="EMBL/GenBank/DDBJ databases">
        <authorList>
            <person name="Diaz M."/>
        </authorList>
    </citation>
    <scope>NUCLEOTIDE SEQUENCE [LARGE SCALE GENOMIC DNA]</scope>
    <source>
        <strain evidence="2">FI11154</strain>
    </source>
</reference>
<evidence type="ECO:0000313" key="1">
    <source>
        <dbReference type="EMBL" id="SPL62628.1"/>
    </source>
</evidence>
<sequence length="38" mass="4252">MLGKQQRMTLVFAKLVAQLGDDLEFQLTVTRQAAQQCA</sequence>
<organism evidence="1 2">
    <name type="scientific">Ochrobactrum soli</name>
    <dbReference type="NCBI Taxonomy" id="2448455"/>
    <lineage>
        <taxon>Bacteria</taxon>
        <taxon>Pseudomonadati</taxon>
        <taxon>Pseudomonadota</taxon>
        <taxon>Alphaproteobacteria</taxon>
        <taxon>Hyphomicrobiales</taxon>
        <taxon>Brucellaceae</taxon>
        <taxon>Brucella/Ochrobactrum group</taxon>
        <taxon>Ochrobactrum</taxon>
    </lineage>
</organism>
<dbReference type="EMBL" id="OOFM01000003">
    <property type="protein sequence ID" value="SPL62628.1"/>
    <property type="molecule type" value="Genomic_DNA"/>
</dbReference>
<name>A0A2P9HEV1_9HYPH</name>
<dbReference type="AlphaFoldDB" id="A0A2P9HEV1"/>
<accession>A0A2P9HEV1</accession>
<dbReference type="Proteomes" id="UP000246073">
    <property type="component" value="Unassembled WGS sequence"/>
</dbReference>
<evidence type="ECO:0000313" key="2">
    <source>
        <dbReference type="Proteomes" id="UP000246073"/>
    </source>
</evidence>
<gene>
    <name evidence="1" type="ORF">OHAE_5235</name>
</gene>
<protein>
    <submittedName>
        <fullName evidence="1">Uncharacterized protein</fullName>
    </submittedName>
</protein>